<name>A0A4R5A212_9ACTN</name>
<reference evidence="2 3" key="1">
    <citation type="submission" date="2019-03" db="EMBL/GenBank/DDBJ databases">
        <title>Draft genome sequences of novel Actinobacteria.</title>
        <authorList>
            <person name="Sahin N."/>
            <person name="Ay H."/>
            <person name="Saygin H."/>
        </authorList>
    </citation>
    <scope>NUCLEOTIDE SEQUENCE [LARGE SCALE GENOMIC DNA]</scope>
    <source>
        <strain evidence="2 3">H3C3</strain>
    </source>
</reference>
<protein>
    <submittedName>
        <fullName evidence="2">Acyl carrier protein</fullName>
    </submittedName>
</protein>
<dbReference type="PROSITE" id="PS50075">
    <property type="entry name" value="CARRIER"/>
    <property type="match status" value="1"/>
</dbReference>
<sequence length="93" mass="10155">MSDVMAEVVRLLTEVVGDDLLLEGEVGPETTFGDGLALESIEFVALVDRLRERYGGVDFPSFVAALDVDRIVNLTVGDIVDHIEAELREDVHA</sequence>
<comment type="caution">
    <text evidence="2">The sequence shown here is derived from an EMBL/GenBank/DDBJ whole genome shotgun (WGS) entry which is preliminary data.</text>
</comment>
<dbReference type="Proteomes" id="UP000294513">
    <property type="component" value="Unassembled WGS sequence"/>
</dbReference>
<dbReference type="InterPro" id="IPR009081">
    <property type="entry name" value="PP-bd_ACP"/>
</dbReference>
<dbReference type="Gene3D" id="1.10.1200.10">
    <property type="entry name" value="ACP-like"/>
    <property type="match status" value="1"/>
</dbReference>
<evidence type="ECO:0000259" key="1">
    <source>
        <dbReference type="PROSITE" id="PS50075"/>
    </source>
</evidence>
<keyword evidence="3" id="KW-1185">Reference proteome</keyword>
<dbReference type="AlphaFoldDB" id="A0A4R5A212"/>
<dbReference type="EMBL" id="SMKU01000424">
    <property type="protein sequence ID" value="TDD64990.1"/>
    <property type="molecule type" value="Genomic_DNA"/>
</dbReference>
<organism evidence="2 3">
    <name type="scientific">Actinomadura rubrisoli</name>
    <dbReference type="NCBI Taxonomy" id="2530368"/>
    <lineage>
        <taxon>Bacteria</taxon>
        <taxon>Bacillati</taxon>
        <taxon>Actinomycetota</taxon>
        <taxon>Actinomycetes</taxon>
        <taxon>Streptosporangiales</taxon>
        <taxon>Thermomonosporaceae</taxon>
        <taxon>Actinomadura</taxon>
    </lineage>
</organism>
<evidence type="ECO:0000313" key="3">
    <source>
        <dbReference type="Proteomes" id="UP000294513"/>
    </source>
</evidence>
<dbReference type="InterPro" id="IPR036736">
    <property type="entry name" value="ACP-like_sf"/>
</dbReference>
<feature type="domain" description="Carrier" evidence="1">
    <location>
        <begin position="1"/>
        <end position="87"/>
    </location>
</feature>
<proteinExistence type="predicted"/>
<dbReference type="OrthoDB" id="3785691at2"/>
<accession>A0A4R5A212</accession>
<gene>
    <name evidence="2" type="ORF">E1298_41810</name>
</gene>
<evidence type="ECO:0000313" key="2">
    <source>
        <dbReference type="EMBL" id="TDD64990.1"/>
    </source>
</evidence>
<dbReference type="RefSeq" id="WP_131902929.1">
    <property type="nucleotide sequence ID" value="NZ_SMKU01000424.1"/>
</dbReference>
<dbReference type="SUPFAM" id="SSF47336">
    <property type="entry name" value="ACP-like"/>
    <property type="match status" value="1"/>
</dbReference>